<reference evidence="4" key="1">
    <citation type="journal article" date="2017" name="Proc. Natl. Acad. Sci. U.S.A.">
        <title>Simulation of Deepwater Horizon oil plume reveals substrate specialization within a complex community of hydrocarbon-degraders.</title>
        <authorList>
            <person name="Hu P."/>
            <person name="Dubinsky E.A."/>
            <person name="Probst A.J."/>
            <person name="Wang J."/>
            <person name="Sieber C.M.K."/>
            <person name="Tom L.M."/>
            <person name="Gardinali P."/>
            <person name="Banfield J.F."/>
            <person name="Atlas R.M."/>
            <person name="Andersen G.L."/>
        </authorList>
    </citation>
    <scope>NUCLEOTIDE SEQUENCE [LARGE SCALE GENOMIC DNA]</scope>
</reference>
<dbReference type="InterPro" id="IPR036565">
    <property type="entry name" value="Mur-like_cat_sf"/>
</dbReference>
<feature type="domain" description="Mur ligase central" evidence="2">
    <location>
        <begin position="111"/>
        <end position="268"/>
    </location>
</feature>
<evidence type="ECO:0000259" key="2">
    <source>
        <dbReference type="Pfam" id="PF08245"/>
    </source>
</evidence>
<evidence type="ECO:0000313" key="3">
    <source>
        <dbReference type="EMBL" id="OUR92999.1"/>
    </source>
</evidence>
<gene>
    <name evidence="3" type="ORF">A9Q84_21080</name>
</gene>
<dbReference type="GO" id="GO:0005524">
    <property type="term" value="F:ATP binding"/>
    <property type="evidence" value="ECO:0007669"/>
    <property type="project" value="InterPro"/>
</dbReference>
<sequence>MNNELLSKILKPFLKSSHLTFKDEITQATTNLQLAGLESIAFYNIPNSEKAENLFHQRLKDSKCRNIITNRNIKVSNCNVWIIEYSDFLTVQKLVCDNLYPDNKSLKLVGITGTNGKTTTSFLAMQIASMLNFPSLSIGTIGIRSVDGVVEKDLLSTTPSYLELRKIIHKYQKSYKFLFIEISSHALDQKRLFDIELELGAWTSFSQDHLDYHKNFSEYFNAKLLLQKNLKNQAIYVPSSETDLIAKFVEKSVQHKVIDLFYSENLSVGFKAKYNQANLGISIALIKELTGHELKSEELAQIVLPDGRFDPIVFGEHIVVVDYAHTPDALENICKTIQCDFSEYNLVIVFGCGGDRDKGKRPLMGSIASRYANSLIVTSDNPRTENPEAIIDDIVSGVNISFIREEDRLKAIQLSLTDLKKKSIVLIAGKGHEDYQEINGVKHHFSDSETIQQIIKEIKDV</sequence>
<evidence type="ECO:0000313" key="4">
    <source>
        <dbReference type="Proteomes" id="UP000196531"/>
    </source>
</evidence>
<dbReference type="SUPFAM" id="SSF53623">
    <property type="entry name" value="MurD-like peptide ligases, catalytic domain"/>
    <property type="match status" value="1"/>
</dbReference>
<dbReference type="InterPro" id="IPR036615">
    <property type="entry name" value="Mur_ligase_C_dom_sf"/>
</dbReference>
<comment type="caution">
    <text evidence="3">The sequence shown here is derived from an EMBL/GenBank/DDBJ whole genome shotgun (WGS) entry which is preliminary data.</text>
</comment>
<dbReference type="AlphaFoldDB" id="A0A1Y5F1H5"/>
<dbReference type="InterPro" id="IPR013221">
    <property type="entry name" value="Mur_ligase_cen"/>
</dbReference>
<dbReference type="Proteomes" id="UP000196531">
    <property type="component" value="Unassembled WGS sequence"/>
</dbReference>
<evidence type="ECO:0000259" key="1">
    <source>
        <dbReference type="Pfam" id="PF02875"/>
    </source>
</evidence>
<dbReference type="PANTHER" id="PTHR23135">
    <property type="entry name" value="MUR LIGASE FAMILY MEMBER"/>
    <property type="match status" value="1"/>
</dbReference>
<dbReference type="InterPro" id="IPR004101">
    <property type="entry name" value="Mur_ligase_C"/>
</dbReference>
<accession>A0A1Y5F1H5</accession>
<name>A0A1Y5F1H5_9BACT</name>
<proteinExistence type="predicted"/>
<dbReference type="EMBL" id="MAAO01000016">
    <property type="protein sequence ID" value="OUR92999.1"/>
    <property type="molecule type" value="Genomic_DNA"/>
</dbReference>
<dbReference type="Gene3D" id="3.40.1190.10">
    <property type="entry name" value="Mur-like, catalytic domain"/>
    <property type="match status" value="1"/>
</dbReference>
<protein>
    <recommendedName>
        <fullName evidence="5">UDP-N-acetylmuramoyl-L-alanyl-D-glutamate--2,6-diaminopimelate ligase</fullName>
    </recommendedName>
</protein>
<dbReference type="PANTHER" id="PTHR23135:SF4">
    <property type="entry name" value="UDP-N-ACETYLMURAMOYL-L-ALANYL-D-GLUTAMATE--2,6-DIAMINOPIMELATE LIGASE MURE HOMOLOG, CHLOROPLASTIC"/>
    <property type="match status" value="1"/>
</dbReference>
<dbReference type="SUPFAM" id="SSF53244">
    <property type="entry name" value="MurD-like peptide ligases, peptide-binding domain"/>
    <property type="match status" value="1"/>
</dbReference>
<dbReference type="Pfam" id="PF02875">
    <property type="entry name" value="Mur_ligase_C"/>
    <property type="match status" value="1"/>
</dbReference>
<feature type="domain" description="Mur ligase C-terminal" evidence="1">
    <location>
        <begin position="307"/>
        <end position="431"/>
    </location>
</feature>
<dbReference type="Gene3D" id="3.90.190.20">
    <property type="entry name" value="Mur ligase, C-terminal domain"/>
    <property type="match status" value="1"/>
</dbReference>
<organism evidence="3 4">
    <name type="scientific">Halobacteriovorax marinus</name>
    <dbReference type="NCBI Taxonomy" id="97084"/>
    <lineage>
        <taxon>Bacteria</taxon>
        <taxon>Pseudomonadati</taxon>
        <taxon>Bdellovibrionota</taxon>
        <taxon>Bacteriovoracia</taxon>
        <taxon>Bacteriovoracales</taxon>
        <taxon>Halobacteriovoraceae</taxon>
        <taxon>Halobacteriovorax</taxon>
    </lineage>
</organism>
<dbReference type="Pfam" id="PF08245">
    <property type="entry name" value="Mur_ligase_M"/>
    <property type="match status" value="1"/>
</dbReference>
<dbReference type="GO" id="GO:0016881">
    <property type="term" value="F:acid-amino acid ligase activity"/>
    <property type="evidence" value="ECO:0007669"/>
    <property type="project" value="InterPro"/>
</dbReference>
<evidence type="ECO:0008006" key="5">
    <source>
        <dbReference type="Google" id="ProtNLM"/>
    </source>
</evidence>